<feature type="region of interest" description="Disordered" evidence="5">
    <location>
        <begin position="110"/>
        <end position="254"/>
    </location>
</feature>
<dbReference type="InterPro" id="IPR027104">
    <property type="entry name" value="Prp3"/>
</dbReference>
<feature type="compositionally biased region" description="Low complexity" evidence="5">
    <location>
        <begin position="542"/>
        <end position="551"/>
    </location>
</feature>
<sequence>MSSRRAGDDGSGPEAKRARGEGAGPAGGGAPALDIAAIRAQIAARKAAITGSGPLPPGPPPPRSSSASAPTPAQSSQPVGVAALPPQPRMDASVAERLAAAKARIEAMKVRNQNPYLSGSAPRPGANASTSTTTTTTSTATTKAALPPSTNTSIALHPLLMQDKQAQLEQDKNEKRRERDRYKTMAPKFSTVKANQVTAPPSGKKLLSSAPAPSLNPYASKPAPAAPTADGEASSSNSRRSRKMKLSQPGKYVQQGDELRNELKLEALKQRIAEASRKAGLDSEFDTLERSLKRQAPPELEWWDQAILPPGSSYAEIEKGLEWITSSTDSLVTHLIQHPIPIAAPSDKKQPDRGLMLTKKEQKKMRRQRRKAELEDKRDRQKMGLIPPDPPKVRLANLMKVLTSDAVADPTKMEAKVRREVDMRKQKHEMDNEERKLTTEERKQKEYEQMVSRERRGIYAAAFKIKYLTNGRHKFKVRETAKKDLLSGVCIFHPSFALVLVEGTDKGIKHYRQLMENRIDWTEEARPMPEEDDDEEGEGEKTAPSTSAPTTQPNPESLEDNKCELIWSGEVPERAFRLFRARHAETDTRAKEWLTPRYEGYWDLAKRHVWSGDDF</sequence>
<reference evidence="8 9" key="1">
    <citation type="submission" date="2017-03" db="EMBL/GenBank/DDBJ databases">
        <title>Widespread Adenine N6-methylation of Active Genes in Fungi.</title>
        <authorList>
            <consortium name="DOE Joint Genome Institute"/>
            <person name="Mondo S.J."/>
            <person name="Dannebaum R.O."/>
            <person name="Kuo R.C."/>
            <person name="Louie K.B."/>
            <person name="Bewick A.J."/>
            <person name="Labutti K."/>
            <person name="Haridas S."/>
            <person name="Kuo A."/>
            <person name="Salamov A."/>
            <person name="Ahrendt S.R."/>
            <person name="Lau R."/>
            <person name="Bowen B.P."/>
            <person name="Lipzen A."/>
            <person name="Sullivan W."/>
            <person name="Andreopoulos W.B."/>
            <person name="Clum A."/>
            <person name="Lindquist E."/>
            <person name="Daum C."/>
            <person name="Northen T.R."/>
            <person name="Ramamoorthy G."/>
            <person name="Schmitz R.J."/>
            <person name="Gryganskyi A."/>
            <person name="Culley D."/>
            <person name="Magnuson J."/>
            <person name="James T.Y."/>
            <person name="O'Malley M.A."/>
            <person name="Stajich J.E."/>
            <person name="Spatafora J.W."/>
            <person name="Visel A."/>
            <person name="Grigoriev I.V."/>
        </authorList>
    </citation>
    <scope>NUCLEOTIDE SEQUENCE [LARGE SCALE GENOMIC DNA]</scope>
    <source>
        <strain evidence="8 9">NRRL Y-17943</strain>
    </source>
</reference>
<comment type="subcellular location">
    <subcellularLocation>
        <location evidence="1">Nucleus</location>
    </subcellularLocation>
</comment>
<dbReference type="GO" id="GO:0000398">
    <property type="term" value="P:mRNA splicing, via spliceosome"/>
    <property type="evidence" value="ECO:0007669"/>
    <property type="project" value="InterPro"/>
</dbReference>
<feature type="region of interest" description="Disordered" evidence="5">
    <location>
        <begin position="343"/>
        <end position="390"/>
    </location>
</feature>
<proteinExistence type="predicted"/>
<feature type="compositionally biased region" description="Pro residues" evidence="5">
    <location>
        <begin position="54"/>
        <end position="63"/>
    </location>
</feature>
<feature type="domain" description="Small nuclear ribonucleoprotein Prp3 C-terminal" evidence="6">
    <location>
        <begin position="462"/>
        <end position="605"/>
    </location>
</feature>
<dbReference type="PANTHER" id="PTHR14212:SF0">
    <property type="entry name" value="U4_U6 SMALL NUCLEAR RIBONUCLEOPROTEIN PRP3"/>
    <property type="match status" value="1"/>
</dbReference>
<feature type="compositionally biased region" description="Basic and acidic residues" evidence="5">
    <location>
        <begin position="1"/>
        <end position="20"/>
    </location>
</feature>
<dbReference type="EMBL" id="NBSH01000008">
    <property type="protein sequence ID" value="ORX36283.1"/>
    <property type="molecule type" value="Genomic_DNA"/>
</dbReference>
<evidence type="ECO:0000256" key="3">
    <source>
        <dbReference type="ARBA" id="ARBA00023187"/>
    </source>
</evidence>
<feature type="compositionally biased region" description="Basic and acidic residues" evidence="5">
    <location>
        <begin position="169"/>
        <end position="183"/>
    </location>
</feature>
<protein>
    <submittedName>
        <fullName evidence="8">Pre-mRNA processing factor 3-domain-containing protein</fullName>
    </submittedName>
</protein>
<evidence type="ECO:0000256" key="1">
    <source>
        <dbReference type="ARBA" id="ARBA00004123"/>
    </source>
</evidence>
<dbReference type="Pfam" id="PF06544">
    <property type="entry name" value="Prp3_C"/>
    <property type="match status" value="1"/>
</dbReference>
<dbReference type="RefSeq" id="XP_021870384.1">
    <property type="nucleotide sequence ID" value="XM_022018347.1"/>
</dbReference>
<keyword evidence="4" id="KW-0539">Nucleus</keyword>
<organism evidence="8 9">
    <name type="scientific">Kockovaella imperatae</name>
    <dbReference type="NCBI Taxonomy" id="4999"/>
    <lineage>
        <taxon>Eukaryota</taxon>
        <taxon>Fungi</taxon>
        <taxon>Dikarya</taxon>
        <taxon>Basidiomycota</taxon>
        <taxon>Agaricomycotina</taxon>
        <taxon>Tremellomycetes</taxon>
        <taxon>Tremellales</taxon>
        <taxon>Cuniculitremaceae</taxon>
        <taxon>Kockovaella</taxon>
    </lineage>
</organism>
<feature type="region of interest" description="Disordered" evidence="5">
    <location>
        <begin position="419"/>
        <end position="441"/>
    </location>
</feature>
<feature type="region of interest" description="Disordered" evidence="5">
    <location>
        <begin position="521"/>
        <end position="558"/>
    </location>
</feature>
<name>A0A1Y1UE15_9TREE</name>
<dbReference type="FunCoup" id="A0A1Y1UE15">
    <property type="interactions" value="536"/>
</dbReference>
<feature type="compositionally biased region" description="Basic and acidic residues" evidence="5">
    <location>
        <begin position="371"/>
        <end position="382"/>
    </location>
</feature>
<comment type="caution">
    <text evidence="8">The sequence shown here is derived from an EMBL/GenBank/DDBJ whole genome shotgun (WGS) entry which is preliminary data.</text>
</comment>
<dbReference type="PANTHER" id="PTHR14212">
    <property type="entry name" value="U4/U6-ASSOCIATED RNA SPLICING FACTOR-RELATED"/>
    <property type="match status" value="1"/>
</dbReference>
<evidence type="ECO:0000313" key="8">
    <source>
        <dbReference type="EMBL" id="ORX36283.1"/>
    </source>
</evidence>
<feature type="compositionally biased region" description="Gly residues" evidence="5">
    <location>
        <begin position="21"/>
        <end position="30"/>
    </location>
</feature>
<feature type="region of interest" description="Disordered" evidence="5">
    <location>
        <begin position="47"/>
        <end position="95"/>
    </location>
</feature>
<dbReference type="Proteomes" id="UP000193218">
    <property type="component" value="Unassembled WGS sequence"/>
</dbReference>
<keyword evidence="9" id="KW-1185">Reference proteome</keyword>
<keyword evidence="2" id="KW-0507">mRNA processing</keyword>
<accession>A0A1Y1UE15</accession>
<dbReference type="AlphaFoldDB" id="A0A1Y1UE15"/>
<evidence type="ECO:0000259" key="7">
    <source>
        <dbReference type="Pfam" id="PF08572"/>
    </source>
</evidence>
<feature type="compositionally biased region" description="Low complexity" evidence="5">
    <location>
        <begin position="128"/>
        <end position="150"/>
    </location>
</feature>
<dbReference type="OrthoDB" id="10264544at2759"/>
<evidence type="ECO:0000256" key="4">
    <source>
        <dbReference type="ARBA" id="ARBA00023242"/>
    </source>
</evidence>
<keyword evidence="3" id="KW-0508">mRNA splicing</keyword>
<dbReference type="GeneID" id="33560156"/>
<feature type="compositionally biased region" description="Low complexity" evidence="5">
    <location>
        <begin position="64"/>
        <end position="78"/>
    </location>
</feature>
<dbReference type="CDD" id="cd24162">
    <property type="entry name" value="Prp3_C"/>
    <property type="match status" value="1"/>
</dbReference>
<dbReference type="InterPro" id="IPR010541">
    <property type="entry name" value="Prp3_C"/>
</dbReference>
<dbReference type="Pfam" id="PF08572">
    <property type="entry name" value="PRP3"/>
    <property type="match status" value="1"/>
</dbReference>
<evidence type="ECO:0000313" key="9">
    <source>
        <dbReference type="Proteomes" id="UP000193218"/>
    </source>
</evidence>
<dbReference type="InterPro" id="IPR013881">
    <property type="entry name" value="Pre-mRNA_splic_Prp3_dom"/>
</dbReference>
<evidence type="ECO:0000256" key="2">
    <source>
        <dbReference type="ARBA" id="ARBA00022664"/>
    </source>
</evidence>
<evidence type="ECO:0000259" key="6">
    <source>
        <dbReference type="Pfam" id="PF06544"/>
    </source>
</evidence>
<feature type="domain" description="Pre-mRNA-splicing factor 3" evidence="7">
    <location>
        <begin position="234"/>
        <end position="438"/>
    </location>
</feature>
<dbReference type="GO" id="GO:0046540">
    <property type="term" value="C:U4/U6 x U5 tri-snRNP complex"/>
    <property type="evidence" value="ECO:0007669"/>
    <property type="project" value="InterPro"/>
</dbReference>
<feature type="region of interest" description="Disordered" evidence="5">
    <location>
        <begin position="1"/>
        <end position="32"/>
    </location>
</feature>
<feature type="compositionally biased region" description="Basic residues" evidence="5">
    <location>
        <begin position="361"/>
        <end position="370"/>
    </location>
</feature>
<gene>
    <name evidence="8" type="ORF">BD324DRAFT_651525</name>
</gene>
<dbReference type="STRING" id="4999.A0A1Y1UE15"/>
<dbReference type="InParanoid" id="A0A1Y1UE15"/>
<evidence type="ECO:0000256" key="5">
    <source>
        <dbReference type="SAM" id="MobiDB-lite"/>
    </source>
</evidence>